<proteinExistence type="predicted"/>
<reference evidence="1 2" key="1">
    <citation type="journal article" date="2015" name="Genome Announc.">
        <title>Draft Genome Sequence of Mycobacterium obuense Strain UC1, Isolated from Patient Sputum.</title>
        <authorList>
            <person name="Greninger A.L."/>
            <person name="Cunningham G."/>
            <person name="Hsu E.D."/>
            <person name="Yu J.M."/>
            <person name="Chiu C.Y."/>
            <person name="Miller S."/>
        </authorList>
    </citation>
    <scope>NUCLEOTIDE SEQUENCE [LARGE SCALE GENOMIC DNA]</scope>
    <source>
        <strain evidence="1 2">UC1</strain>
    </source>
</reference>
<gene>
    <name evidence="1" type="ORF">WN67_18670</name>
</gene>
<organism evidence="1 2">
    <name type="scientific">Mycolicibacterium obuense</name>
    <dbReference type="NCBI Taxonomy" id="1807"/>
    <lineage>
        <taxon>Bacteria</taxon>
        <taxon>Bacillati</taxon>
        <taxon>Actinomycetota</taxon>
        <taxon>Actinomycetes</taxon>
        <taxon>Mycobacteriales</taxon>
        <taxon>Mycobacteriaceae</taxon>
        <taxon>Mycolicibacterium</taxon>
    </lineage>
</organism>
<dbReference type="RefSeq" id="WP_046364524.1">
    <property type="nucleotide sequence ID" value="NZ_LAUZ02000068.1"/>
</dbReference>
<protein>
    <submittedName>
        <fullName evidence="1">Uncharacterized protein</fullName>
    </submittedName>
</protein>
<name>A0A0M2JZU5_9MYCO</name>
<dbReference type="OrthoDB" id="9977637at2"/>
<accession>A0A0M2JZU5</accession>
<sequence>MLEREGRTLLLPWRCTVSMTAQALGMRRNDYGLTSLSWVPGRAEPSGEPVLVIVFDTPEQTCEAVATKPEQELHDVNMFLLDCVPPKSVTGASVPSPTDPPDVLVSVDSAQFGVEATHLLLPESNLDKSQSIIGRWMMFERLRDAILRDCTAADFAQHVGLHLIVWFGELDERRLPPRRARDIEAALSAIKAVTPPPPGPMEMSDEPDGIRWSPDRTVGFSWGYVPLGYRSPFFDAMGFELGLAYDVTILREDLRAELRRLISDHDNDKADVLLVTTNAPLRSGLEFPSSRLITDMLFDDDNPLDGYRPQHVGLVALHDQGGGRVRWLLGPPPWDE</sequence>
<dbReference type="PATRIC" id="fig|1807.13.peg.4622"/>
<comment type="caution">
    <text evidence="1">The sequence shown here is derived from an EMBL/GenBank/DDBJ whole genome shotgun (WGS) entry which is preliminary data.</text>
</comment>
<evidence type="ECO:0000313" key="1">
    <source>
        <dbReference type="EMBL" id="KKF00465.1"/>
    </source>
</evidence>
<evidence type="ECO:0000313" key="2">
    <source>
        <dbReference type="Proteomes" id="UP000034150"/>
    </source>
</evidence>
<dbReference type="EMBL" id="LAUZ02000068">
    <property type="protein sequence ID" value="KKF00465.1"/>
    <property type="molecule type" value="Genomic_DNA"/>
</dbReference>
<keyword evidence="2" id="KW-1185">Reference proteome</keyword>
<dbReference type="Proteomes" id="UP000034150">
    <property type="component" value="Unassembled WGS sequence"/>
</dbReference>
<dbReference type="AlphaFoldDB" id="A0A0M2JZU5"/>